<dbReference type="AlphaFoldDB" id="A0AAW1N3V0"/>
<dbReference type="Gene3D" id="3.90.70.120">
    <property type="match status" value="1"/>
</dbReference>
<dbReference type="Proteomes" id="UP001458880">
    <property type="component" value="Unassembled WGS sequence"/>
</dbReference>
<sequence>MFKKGHCAFMEILREFFEKNNNAIVQIGKSILAIWHQRNMYYCFDPYSRNSEALKCRNGSACVSMNSNVETLVETVIANFEEPDVIFKQ</sequence>
<protein>
    <submittedName>
        <fullName evidence="1">Uncharacterized protein</fullName>
    </submittedName>
</protein>
<evidence type="ECO:0000313" key="1">
    <source>
        <dbReference type="EMBL" id="KAK9753243.1"/>
    </source>
</evidence>
<dbReference type="PANTHER" id="PTHR40552">
    <property type="entry name" value="AT05186P-RELATED"/>
    <property type="match status" value="1"/>
</dbReference>
<keyword evidence="2" id="KW-1185">Reference proteome</keyword>
<proteinExistence type="predicted"/>
<evidence type="ECO:0000313" key="2">
    <source>
        <dbReference type="Proteomes" id="UP001458880"/>
    </source>
</evidence>
<gene>
    <name evidence="1" type="ORF">QE152_g3670</name>
</gene>
<reference evidence="1 2" key="1">
    <citation type="journal article" date="2024" name="BMC Genomics">
        <title>De novo assembly and annotation of Popillia japonica's genome with initial clues to its potential as an invasive pest.</title>
        <authorList>
            <person name="Cucini C."/>
            <person name="Boschi S."/>
            <person name="Funari R."/>
            <person name="Cardaioli E."/>
            <person name="Iannotti N."/>
            <person name="Marturano G."/>
            <person name="Paoli F."/>
            <person name="Bruttini M."/>
            <person name="Carapelli A."/>
            <person name="Frati F."/>
            <person name="Nardi F."/>
        </authorList>
    </citation>
    <scope>NUCLEOTIDE SEQUENCE [LARGE SCALE GENOMIC DNA]</scope>
    <source>
        <strain evidence="1">DMR45628</strain>
    </source>
</reference>
<accession>A0AAW1N3V0</accession>
<organism evidence="1 2">
    <name type="scientific">Popillia japonica</name>
    <name type="common">Japanese beetle</name>
    <dbReference type="NCBI Taxonomy" id="7064"/>
    <lineage>
        <taxon>Eukaryota</taxon>
        <taxon>Metazoa</taxon>
        <taxon>Ecdysozoa</taxon>
        <taxon>Arthropoda</taxon>
        <taxon>Hexapoda</taxon>
        <taxon>Insecta</taxon>
        <taxon>Pterygota</taxon>
        <taxon>Neoptera</taxon>
        <taxon>Endopterygota</taxon>
        <taxon>Coleoptera</taxon>
        <taxon>Polyphaga</taxon>
        <taxon>Scarabaeiformia</taxon>
        <taxon>Scarabaeidae</taxon>
        <taxon>Rutelinae</taxon>
        <taxon>Popillia</taxon>
    </lineage>
</organism>
<comment type="caution">
    <text evidence="1">The sequence shown here is derived from an EMBL/GenBank/DDBJ whole genome shotgun (WGS) entry which is preliminary data.</text>
</comment>
<dbReference type="PANTHER" id="PTHR40552:SF6">
    <property type="entry name" value="FI09606P-RELATED"/>
    <property type="match status" value="1"/>
</dbReference>
<dbReference type="EMBL" id="JASPKY010000015">
    <property type="protein sequence ID" value="KAK9753243.1"/>
    <property type="molecule type" value="Genomic_DNA"/>
</dbReference>
<name>A0AAW1N3V0_POPJA</name>